<keyword evidence="2" id="KW-1185">Reference proteome</keyword>
<evidence type="ECO:0000313" key="1">
    <source>
        <dbReference type="EMBL" id="EDO40776.1"/>
    </source>
</evidence>
<proteinExistence type="predicted"/>
<dbReference type="Proteomes" id="UP000001593">
    <property type="component" value="Unassembled WGS sequence"/>
</dbReference>
<dbReference type="PhylomeDB" id="A7S691"/>
<dbReference type="OMA" id="AVCHNDY"/>
<evidence type="ECO:0000313" key="2">
    <source>
        <dbReference type="Proteomes" id="UP000001593"/>
    </source>
</evidence>
<dbReference type="InParanoid" id="A7S691"/>
<dbReference type="AlphaFoldDB" id="A7S691"/>
<dbReference type="eggNOG" id="ENOG502SDKW">
    <property type="taxonomic scope" value="Eukaryota"/>
</dbReference>
<gene>
    <name evidence="1" type="ORF">NEMVEDRAFT_v1g207446</name>
</gene>
<dbReference type="EMBL" id="DS469586">
    <property type="protein sequence ID" value="EDO40776.1"/>
    <property type="molecule type" value="Genomic_DNA"/>
</dbReference>
<dbReference type="HOGENOM" id="CLU_2280708_0_0_1"/>
<accession>A7S691</accession>
<name>A7S691_NEMVE</name>
<reference evidence="1 2" key="1">
    <citation type="journal article" date="2007" name="Science">
        <title>Sea anemone genome reveals ancestral eumetazoan gene repertoire and genomic organization.</title>
        <authorList>
            <person name="Putnam N.H."/>
            <person name="Srivastava M."/>
            <person name="Hellsten U."/>
            <person name="Dirks B."/>
            <person name="Chapman J."/>
            <person name="Salamov A."/>
            <person name="Terry A."/>
            <person name="Shapiro H."/>
            <person name="Lindquist E."/>
            <person name="Kapitonov V.V."/>
            <person name="Jurka J."/>
            <person name="Genikhovich G."/>
            <person name="Grigoriev I.V."/>
            <person name="Lucas S.M."/>
            <person name="Steele R.E."/>
            <person name="Finnerty J.R."/>
            <person name="Technau U."/>
            <person name="Martindale M.Q."/>
            <person name="Rokhsar D.S."/>
        </authorList>
    </citation>
    <scope>NUCLEOTIDE SEQUENCE [LARGE SCALE GENOMIC DNA]</scope>
    <source>
        <strain evidence="2">CH2 X CH6</strain>
    </source>
</reference>
<organism evidence="1 2">
    <name type="scientific">Nematostella vectensis</name>
    <name type="common">Starlet sea anemone</name>
    <dbReference type="NCBI Taxonomy" id="45351"/>
    <lineage>
        <taxon>Eukaryota</taxon>
        <taxon>Metazoa</taxon>
        <taxon>Cnidaria</taxon>
        <taxon>Anthozoa</taxon>
        <taxon>Hexacorallia</taxon>
        <taxon>Actiniaria</taxon>
        <taxon>Edwardsiidae</taxon>
        <taxon>Nematostella</taxon>
    </lineage>
</organism>
<protein>
    <submittedName>
        <fullName evidence="1">Uncharacterized protein</fullName>
    </submittedName>
</protein>
<sequence length="102" mass="11516">MQRPYRRYTVDTLDIDFLPTKKKAMFRSVVVVAFLLCLAQTMAKPKVCPEGKPLVQCFVAPCQYASCPAYPNAECVNDYCGGCFARFYVNRKEVTKNCASII</sequence>